<dbReference type="OrthoDB" id="67296at2759"/>
<gene>
    <name evidence="1" type="ORF">CUNI_LOCUS11871</name>
</gene>
<evidence type="ECO:0000313" key="2">
    <source>
        <dbReference type="Proteomes" id="UP000678393"/>
    </source>
</evidence>
<protein>
    <submittedName>
        <fullName evidence="1">Uncharacterized protein</fullName>
    </submittedName>
</protein>
<evidence type="ECO:0000313" key="1">
    <source>
        <dbReference type="EMBL" id="CAG5126313.1"/>
    </source>
</evidence>
<reference evidence="1" key="1">
    <citation type="submission" date="2021-04" db="EMBL/GenBank/DDBJ databases">
        <authorList>
            <consortium name="Molecular Ecology Group"/>
        </authorList>
    </citation>
    <scope>NUCLEOTIDE SEQUENCE</scope>
</reference>
<organism evidence="1 2">
    <name type="scientific">Candidula unifasciata</name>
    <dbReference type="NCBI Taxonomy" id="100452"/>
    <lineage>
        <taxon>Eukaryota</taxon>
        <taxon>Metazoa</taxon>
        <taxon>Spiralia</taxon>
        <taxon>Lophotrochozoa</taxon>
        <taxon>Mollusca</taxon>
        <taxon>Gastropoda</taxon>
        <taxon>Heterobranchia</taxon>
        <taxon>Euthyneura</taxon>
        <taxon>Panpulmonata</taxon>
        <taxon>Eupulmonata</taxon>
        <taxon>Stylommatophora</taxon>
        <taxon>Helicina</taxon>
        <taxon>Helicoidea</taxon>
        <taxon>Geomitridae</taxon>
        <taxon>Candidula</taxon>
    </lineage>
</organism>
<name>A0A8S3ZAH2_9EUPU</name>
<dbReference type="AlphaFoldDB" id="A0A8S3ZAH2"/>
<dbReference type="PANTHER" id="PTHR28653:SF1">
    <property type="entry name" value="ATPASE SWSAP1"/>
    <property type="match status" value="1"/>
</dbReference>
<proteinExistence type="predicted"/>
<dbReference type="EMBL" id="CAJHNH020002324">
    <property type="protein sequence ID" value="CAG5126313.1"/>
    <property type="molecule type" value="Genomic_DNA"/>
</dbReference>
<dbReference type="GO" id="GO:0000724">
    <property type="term" value="P:double-strand break repair via homologous recombination"/>
    <property type="evidence" value="ECO:0007669"/>
    <property type="project" value="TreeGrafter"/>
</dbReference>
<dbReference type="Proteomes" id="UP000678393">
    <property type="component" value="Unassembled WGS sequence"/>
</dbReference>
<keyword evidence="2" id="KW-1185">Reference proteome</keyword>
<comment type="caution">
    <text evidence="1">The sequence shown here is derived from an EMBL/GenBank/DDBJ whole genome shotgun (WGS) entry which is preliminary data.</text>
</comment>
<accession>A0A8S3ZAH2</accession>
<sequence>MAFLKLIFPFASQYLVENSPAGETTKANISQALEVLDLPANDKVVIVGPDRVEKTSLVFQAAVSSAASGIKTAYICTHPLRRLPTSIHGMVAPEPSVMKNVDFIYLEEASELIGWFAGAHTRTNFPGCIIVEDILTYASQLCDRNLERSLAKLCAIITDSVAWIASHTELKRCNVLLTAPSRIASLSNVLSLFHFTIATYEGPGKGMDSLLSYETDQCSVTVRFCRKKDVICMTSVHTSMLNKS</sequence>
<dbReference type="PANTHER" id="PTHR28653">
    <property type="match status" value="1"/>
</dbReference>
<dbReference type="GO" id="GO:0003697">
    <property type="term" value="F:single-stranded DNA binding"/>
    <property type="evidence" value="ECO:0007669"/>
    <property type="project" value="TreeGrafter"/>
</dbReference>
<dbReference type="GO" id="GO:0097196">
    <property type="term" value="C:Shu complex"/>
    <property type="evidence" value="ECO:0007669"/>
    <property type="project" value="TreeGrafter"/>
</dbReference>